<evidence type="ECO:0000313" key="1">
    <source>
        <dbReference type="EMBL" id="PMD18540.1"/>
    </source>
</evidence>
<name>A0A2J6PWX3_9HELO</name>
<dbReference type="AlphaFoldDB" id="A0A2J6PWX3"/>
<evidence type="ECO:0000313" key="2">
    <source>
        <dbReference type="Proteomes" id="UP000235672"/>
    </source>
</evidence>
<sequence length="289" mass="32282">MSNSLYQSAGEYRSLIHRLNKDSPGYQGLHDFVNVKKDTCQVAPRYSILKINADGPQESFEANIGLQNFQGTTKLSEHLIHLQDQHGSCNIFLVENVCPETIALLGGFFDINPQFFADHVKNGDWFKDYNLMDQLPALPSSQKWHDFLQVRFVQTITVTKKSASAFDSVAKSVSGGGADVEQDPSLDYLIPDESITRLPRKAGKLIPLAPDDDSDFLLCTKQNITVWFGQGALKVDGTASHRTRNVDETNVLQALSSLTRHSSFLLEDLIADLRYTAALCDVRHWLILL</sequence>
<keyword evidence="2" id="KW-1185">Reference proteome</keyword>
<dbReference type="Proteomes" id="UP000235672">
    <property type="component" value="Unassembled WGS sequence"/>
</dbReference>
<protein>
    <submittedName>
        <fullName evidence="1">Uncharacterized protein</fullName>
    </submittedName>
</protein>
<organism evidence="1 2">
    <name type="scientific">Hyaloscypha hepaticicola</name>
    <dbReference type="NCBI Taxonomy" id="2082293"/>
    <lineage>
        <taxon>Eukaryota</taxon>
        <taxon>Fungi</taxon>
        <taxon>Dikarya</taxon>
        <taxon>Ascomycota</taxon>
        <taxon>Pezizomycotina</taxon>
        <taxon>Leotiomycetes</taxon>
        <taxon>Helotiales</taxon>
        <taxon>Hyaloscyphaceae</taxon>
        <taxon>Hyaloscypha</taxon>
    </lineage>
</organism>
<dbReference type="OrthoDB" id="5428055at2759"/>
<proteinExistence type="predicted"/>
<gene>
    <name evidence="1" type="ORF">NA56DRAFT_240224</name>
</gene>
<accession>A0A2J6PWX3</accession>
<reference evidence="1 2" key="1">
    <citation type="submission" date="2016-05" db="EMBL/GenBank/DDBJ databases">
        <title>A degradative enzymes factory behind the ericoid mycorrhizal symbiosis.</title>
        <authorList>
            <consortium name="DOE Joint Genome Institute"/>
            <person name="Martino E."/>
            <person name="Morin E."/>
            <person name="Grelet G."/>
            <person name="Kuo A."/>
            <person name="Kohler A."/>
            <person name="Daghino S."/>
            <person name="Barry K."/>
            <person name="Choi C."/>
            <person name="Cichocki N."/>
            <person name="Clum A."/>
            <person name="Copeland A."/>
            <person name="Hainaut M."/>
            <person name="Haridas S."/>
            <person name="Labutti K."/>
            <person name="Lindquist E."/>
            <person name="Lipzen A."/>
            <person name="Khouja H.-R."/>
            <person name="Murat C."/>
            <person name="Ohm R."/>
            <person name="Olson A."/>
            <person name="Spatafora J."/>
            <person name="Veneault-Fourrey C."/>
            <person name="Henrissat B."/>
            <person name="Grigoriev I."/>
            <person name="Martin F."/>
            <person name="Perotto S."/>
        </authorList>
    </citation>
    <scope>NUCLEOTIDE SEQUENCE [LARGE SCALE GENOMIC DNA]</scope>
    <source>
        <strain evidence="1 2">UAMH 7357</strain>
    </source>
</reference>
<dbReference type="EMBL" id="KZ613493">
    <property type="protein sequence ID" value="PMD18540.1"/>
    <property type="molecule type" value="Genomic_DNA"/>
</dbReference>